<dbReference type="Proteomes" id="UP000670092">
    <property type="component" value="Unassembled WGS sequence"/>
</dbReference>
<accession>A0A8H8D826</accession>
<proteinExistence type="predicted"/>
<dbReference type="VEuPathDB" id="FungiDB:I7I52_02510"/>
<dbReference type="OrthoDB" id="10415254at2759"/>
<name>A0A8H8D826_AJECA</name>
<protein>
    <submittedName>
        <fullName evidence="1">Uncharacterized protein</fullName>
    </submittedName>
</protein>
<organism evidence="1 2">
    <name type="scientific">Ajellomyces capsulatus</name>
    <name type="common">Darling's disease fungus</name>
    <name type="synonym">Histoplasma capsulatum</name>
    <dbReference type="NCBI Taxonomy" id="5037"/>
    <lineage>
        <taxon>Eukaryota</taxon>
        <taxon>Fungi</taxon>
        <taxon>Dikarya</taxon>
        <taxon>Ascomycota</taxon>
        <taxon>Pezizomycotina</taxon>
        <taxon>Eurotiomycetes</taxon>
        <taxon>Eurotiomycetidae</taxon>
        <taxon>Onygenales</taxon>
        <taxon>Ajellomycetaceae</taxon>
        <taxon>Histoplasma</taxon>
    </lineage>
</organism>
<gene>
    <name evidence="1" type="ORF">I7I52_02510</name>
</gene>
<dbReference type="EMBL" id="JAEVHI010000001">
    <property type="protein sequence ID" value="KAG5304247.1"/>
    <property type="molecule type" value="Genomic_DNA"/>
</dbReference>
<sequence length="59" mass="6839">MDLCWVDVCDRSGLSPASLNGFERHSQYDFVFLNLEVPEDEMGSKYFWTLKHAKRPANS</sequence>
<reference evidence="1 2" key="1">
    <citation type="submission" date="2021-01" db="EMBL/GenBank/DDBJ databases">
        <title>Chromosome-level genome assembly of a human fungal pathogen reveals clustering of transcriptionally co-regulated genes.</title>
        <authorList>
            <person name="Voorhies M."/>
            <person name="Cohen S."/>
            <person name="Shea T.P."/>
            <person name="Petrus S."/>
            <person name="Munoz J.F."/>
            <person name="Poplawski S."/>
            <person name="Goldman W.E."/>
            <person name="Michael T."/>
            <person name="Cuomo C.A."/>
            <person name="Sil A."/>
            <person name="Beyhan S."/>
        </authorList>
    </citation>
    <scope>NUCLEOTIDE SEQUENCE [LARGE SCALE GENOMIC DNA]</scope>
    <source>
        <strain evidence="1 2">G184AR</strain>
    </source>
</reference>
<comment type="caution">
    <text evidence="1">The sequence shown here is derived from an EMBL/GenBank/DDBJ whole genome shotgun (WGS) entry which is preliminary data.</text>
</comment>
<dbReference type="AlphaFoldDB" id="A0A8H8D826"/>
<evidence type="ECO:0000313" key="1">
    <source>
        <dbReference type="EMBL" id="KAG5304247.1"/>
    </source>
</evidence>
<evidence type="ECO:0000313" key="2">
    <source>
        <dbReference type="Proteomes" id="UP000670092"/>
    </source>
</evidence>